<geneLocation type="chloroplast" evidence="9"/>
<dbReference type="Gene3D" id="3.40.5.10">
    <property type="entry name" value="Ribosomal protein L9, N-terminal domain"/>
    <property type="match status" value="1"/>
</dbReference>
<proteinExistence type="inferred from homology"/>
<dbReference type="GO" id="GO:0006412">
    <property type="term" value="P:translation"/>
    <property type="evidence" value="ECO:0007669"/>
    <property type="project" value="InterPro"/>
</dbReference>
<dbReference type="AlphaFoldDB" id="A0A1Z1M3L9"/>
<dbReference type="Gene3D" id="3.10.430.100">
    <property type="entry name" value="Ribosomal protein L9, C-terminal domain"/>
    <property type="match status" value="1"/>
</dbReference>
<dbReference type="InterPro" id="IPR036935">
    <property type="entry name" value="Ribosomal_bL9_N_sf"/>
</dbReference>
<accession>A0A1Z1M3L9</accession>
<reference evidence="9" key="1">
    <citation type="journal article" date="2017" name="J. Phycol.">
        <title>Analysis of chloroplast genomes and a supermatrix inform reclassification of the Rhodomelaceae (Rhodophyta).</title>
        <authorList>
            <person name="Diaz-Tapia P."/>
            <person name="Maggs C.A."/>
            <person name="West J.A."/>
            <person name="Verbruggen H."/>
        </authorList>
    </citation>
    <scope>NUCLEOTIDE SEQUENCE</scope>
    <source>
        <strain evidence="9">JH1432</strain>
    </source>
</reference>
<dbReference type="InterPro" id="IPR020070">
    <property type="entry name" value="Ribosomal_bL9_N"/>
</dbReference>
<keyword evidence="9" id="KW-0934">Plastid</keyword>
<evidence type="ECO:0000256" key="5">
    <source>
        <dbReference type="ARBA" id="ARBA00023274"/>
    </source>
</evidence>
<dbReference type="NCBIfam" id="TIGR00158">
    <property type="entry name" value="L9"/>
    <property type="match status" value="1"/>
</dbReference>
<feature type="domain" description="Ribosomal protein L9" evidence="7">
    <location>
        <begin position="6"/>
        <end position="51"/>
    </location>
</feature>
<organism evidence="9">
    <name type="scientific">Polysiphonia sp</name>
    <dbReference type="NCBI Taxonomy" id="1967842"/>
    <lineage>
        <taxon>Eukaryota</taxon>
        <taxon>Rhodophyta</taxon>
        <taxon>Florideophyceae</taxon>
        <taxon>Rhodymeniophycidae</taxon>
        <taxon>Ceramiales</taxon>
        <taxon>Rhodomelaceae</taxon>
        <taxon>Polysiphonioideae</taxon>
        <taxon>Polysiphonia</taxon>
    </lineage>
</organism>
<dbReference type="InterPro" id="IPR020069">
    <property type="entry name" value="Ribosomal_bL9_C"/>
</dbReference>
<keyword evidence="2" id="KW-0699">rRNA-binding</keyword>
<feature type="domain" description="Large ribosomal subunit protein bL9 C-terminal" evidence="8">
    <location>
        <begin position="72"/>
        <end position="150"/>
    </location>
</feature>
<dbReference type="InterPro" id="IPR036791">
    <property type="entry name" value="Ribosomal_bL9_C_sf"/>
</dbReference>
<dbReference type="InterPro" id="IPR009027">
    <property type="entry name" value="Ribosomal_bL9/RNase_H1_N"/>
</dbReference>
<evidence type="ECO:0000256" key="2">
    <source>
        <dbReference type="ARBA" id="ARBA00022730"/>
    </source>
</evidence>
<protein>
    <recommendedName>
        <fullName evidence="6">50S ribosomal protein L9, chloroplastic</fullName>
    </recommendedName>
</protein>
<dbReference type="InterPro" id="IPR020594">
    <property type="entry name" value="Ribosomal_bL9_bac/chp"/>
</dbReference>
<comment type="similarity">
    <text evidence="1">Belongs to the bacterial ribosomal protein bL9 family.</text>
</comment>
<dbReference type="EMBL" id="MF101414">
    <property type="protein sequence ID" value="ARW60688.1"/>
    <property type="molecule type" value="Genomic_DNA"/>
</dbReference>
<name>A0A1Z1M3L9_9FLOR</name>
<evidence type="ECO:0000256" key="6">
    <source>
        <dbReference type="ARBA" id="ARBA00035427"/>
    </source>
</evidence>
<evidence type="ECO:0000256" key="4">
    <source>
        <dbReference type="ARBA" id="ARBA00022980"/>
    </source>
</evidence>
<dbReference type="InterPro" id="IPR000244">
    <property type="entry name" value="Ribosomal_bL9"/>
</dbReference>
<dbReference type="Pfam" id="PF03948">
    <property type="entry name" value="Ribosomal_L9_C"/>
    <property type="match status" value="1"/>
</dbReference>
<dbReference type="Pfam" id="PF01281">
    <property type="entry name" value="Ribosomal_L9_N"/>
    <property type="match status" value="1"/>
</dbReference>
<keyword evidence="5" id="KW-0687">Ribonucleoprotein</keyword>
<evidence type="ECO:0000313" key="9">
    <source>
        <dbReference type="EMBL" id="ARW60688.1"/>
    </source>
</evidence>
<dbReference type="GO" id="GO:0003735">
    <property type="term" value="F:structural constituent of ribosome"/>
    <property type="evidence" value="ECO:0007669"/>
    <property type="project" value="InterPro"/>
</dbReference>
<dbReference type="SUPFAM" id="SSF55653">
    <property type="entry name" value="Ribosomal protein L9 C-domain"/>
    <property type="match status" value="1"/>
</dbReference>
<sequence length="154" mass="17898">MKKKVNIILLKNNIEKYKQGTIISVARGYAFNYLIPNKIAEIATSKKIKHINMFQDLKIKEKKANEIEITLLKNSIEIIKRISIYKKKGDHNSIFGSVTEKDIIQWIDKYTNLKINKTQIKILDTKLIGMGYVKIQINHKIIINLKLHIIPTNI</sequence>
<keyword evidence="3" id="KW-0694">RNA-binding</keyword>
<evidence type="ECO:0000256" key="3">
    <source>
        <dbReference type="ARBA" id="ARBA00022884"/>
    </source>
</evidence>
<keyword evidence="4 9" id="KW-0689">Ribosomal protein</keyword>
<dbReference type="GO" id="GO:1990904">
    <property type="term" value="C:ribonucleoprotein complex"/>
    <property type="evidence" value="ECO:0007669"/>
    <property type="project" value="UniProtKB-KW"/>
</dbReference>
<gene>
    <name evidence="9" type="primary">rpl9</name>
</gene>
<dbReference type="GO" id="GO:0005840">
    <property type="term" value="C:ribosome"/>
    <property type="evidence" value="ECO:0007669"/>
    <property type="project" value="UniProtKB-KW"/>
</dbReference>
<keyword evidence="9" id="KW-0150">Chloroplast</keyword>
<evidence type="ECO:0000259" key="7">
    <source>
        <dbReference type="Pfam" id="PF01281"/>
    </source>
</evidence>
<dbReference type="PANTHER" id="PTHR21368">
    <property type="entry name" value="50S RIBOSOMAL PROTEIN L9"/>
    <property type="match status" value="1"/>
</dbReference>
<dbReference type="SUPFAM" id="SSF55658">
    <property type="entry name" value="L9 N-domain-like"/>
    <property type="match status" value="1"/>
</dbReference>
<evidence type="ECO:0000259" key="8">
    <source>
        <dbReference type="Pfam" id="PF03948"/>
    </source>
</evidence>
<evidence type="ECO:0000256" key="1">
    <source>
        <dbReference type="ARBA" id="ARBA00010605"/>
    </source>
</evidence>
<dbReference type="GO" id="GO:0019843">
    <property type="term" value="F:rRNA binding"/>
    <property type="evidence" value="ECO:0007669"/>
    <property type="project" value="UniProtKB-KW"/>
</dbReference>